<gene>
    <name evidence="1" type="ORF">N3K66_007700</name>
</gene>
<evidence type="ECO:0000313" key="1">
    <source>
        <dbReference type="EMBL" id="KAI9897844.1"/>
    </source>
</evidence>
<sequence length="498" mass="54099">MSNTSKQGSRSSRPRFKSDSNSHDLNRERERKAAAAPEPRSRNGNTSSYISAMFPHRKMLVPKAPKAPRAGRAGFNDRQNLSRRATAASNAQIKDVGGPGNSTKMPTAPRAHALRQNKPARVAAPVSGPAPVPASASKARPKAHTNDVRNPFLPHGGGNSSQPAQTVVDVRPSPRASSRRKRRQLDEDEIMSDAPGLSVNTNLHGFDNIFANTSFTPQYFGEDQRAAYVFGSSSARQESNDVEMTDAPDFSWYARDTTNEAPEWPLKQGHVQQNEDGDAVMAMDLDDPSPPHIGWQPAFVPPGHNGAPSPFFVQPNLLKIWTDQQTDATSPNRVSEADRATATDSVATDDLSRPATPKLSGQQLVKEPRLTFNDLVALPLHNNPAVNKWAAENLLSEHLNLPDPIDVKGEEDAYKIFKERAKALYDMQDVLANSTRAAEILGNSALARLYREKLELATRGRDKVLLTLSALSGAEKAGEGGRSIWQLAGPQNSIASPA</sequence>
<comment type="caution">
    <text evidence="1">The sequence shown here is derived from an EMBL/GenBank/DDBJ whole genome shotgun (WGS) entry which is preliminary data.</text>
</comment>
<protein>
    <submittedName>
        <fullName evidence="1">Uncharacterized protein</fullName>
    </submittedName>
</protein>
<reference evidence="1" key="1">
    <citation type="submission" date="2022-10" db="EMBL/GenBank/DDBJ databases">
        <title>Complete Genome of Trichothecium roseum strain YXFP-22015, a Plant Pathogen Isolated from Citrus.</title>
        <authorList>
            <person name="Wang Y."/>
            <person name="Zhu L."/>
        </authorList>
    </citation>
    <scope>NUCLEOTIDE SEQUENCE</scope>
    <source>
        <strain evidence="1">YXFP-22015</strain>
    </source>
</reference>
<dbReference type="Proteomes" id="UP001163324">
    <property type="component" value="Chromosome 7"/>
</dbReference>
<proteinExistence type="predicted"/>
<name>A0ACC0UUM9_9HYPO</name>
<dbReference type="EMBL" id="CM047946">
    <property type="protein sequence ID" value="KAI9897844.1"/>
    <property type="molecule type" value="Genomic_DNA"/>
</dbReference>
<accession>A0ACC0UUM9</accession>
<keyword evidence="2" id="KW-1185">Reference proteome</keyword>
<organism evidence="1 2">
    <name type="scientific">Trichothecium roseum</name>
    <dbReference type="NCBI Taxonomy" id="47278"/>
    <lineage>
        <taxon>Eukaryota</taxon>
        <taxon>Fungi</taxon>
        <taxon>Dikarya</taxon>
        <taxon>Ascomycota</taxon>
        <taxon>Pezizomycotina</taxon>
        <taxon>Sordariomycetes</taxon>
        <taxon>Hypocreomycetidae</taxon>
        <taxon>Hypocreales</taxon>
        <taxon>Hypocreales incertae sedis</taxon>
        <taxon>Trichothecium</taxon>
    </lineage>
</organism>
<evidence type="ECO:0000313" key="2">
    <source>
        <dbReference type="Proteomes" id="UP001163324"/>
    </source>
</evidence>